<dbReference type="VEuPathDB" id="FungiDB:BD410DRAFT_754926"/>
<comment type="similarity">
    <text evidence="1">Belongs to the HyuE racemase family.</text>
</comment>
<dbReference type="InterPro" id="IPR053714">
    <property type="entry name" value="Iso_Racemase_Enz_sf"/>
</dbReference>
<accession>A0A4Y7PPJ6</accession>
<dbReference type="InterPro" id="IPR015942">
    <property type="entry name" value="Asp/Glu/hydantoin_racemase"/>
</dbReference>
<sequence>MIMTEYRILIVNPNSSQSMTDALRPVVEGLGYTSYSYFTAPDGPVSINSTADIEESTSASLAALQSLLPTHSAVLIACYSAHPLVPALRHWLANHADPEQRRKPVLGIFEASVAAALQVCGTGIPGGGGSWGIISTGKVWEELLTNAVTGGSMGTEGEGHGVQLSGLVAGFMGVETTGLSAAELHEADPQLVKTRVKEAVTRLLGRRENVTAVLLGCAGMAGMEGWVAEAVAEYGAQGVSIIDGVKAGVGALQGWLRAGF</sequence>
<dbReference type="Proteomes" id="UP000294933">
    <property type="component" value="Unassembled WGS sequence"/>
</dbReference>
<dbReference type="Gene3D" id="3.40.50.12500">
    <property type="match status" value="1"/>
</dbReference>
<dbReference type="OrthoDB" id="412018at2759"/>
<dbReference type="EMBL" id="ML170232">
    <property type="protein sequence ID" value="TDL16941.1"/>
    <property type="molecule type" value="Genomic_DNA"/>
</dbReference>
<reference evidence="2 3" key="1">
    <citation type="submission" date="2018-06" db="EMBL/GenBank/DDBJ databases">
        <title>A transcriptomic atlas of mushroom development highlights an independent origin of complex multicellularity.</title>
        <authorList>
            <consortium name="DOE Joint Genome Institute"/>
            <person name="Krizsan K."/>
            <person name="Almasi E."/>
            <person name="Merenyi Z."/>
            <person name="Sahu N."/>
            <person name="Viragh M."/>
            <person name="Koszo T."/>
            <person name="Mondo S."/>
            <person name="Kiss B."/>
            <person name="Balint B."/>
            <person name="Kues U."/>
            <person name="Barry K."/>
            <person name="Hegedus J.C."/>
            <person name="Henrissat B."/>
            <person name="Johnson J."/>
            <person name="Lipzen A."/>
            <person name="Ohm R."/>
            <person name="Nagy I."/>
            <person name="Pangilinan J."/>
            <person name="Yan J."/>
            <person name="Xiong Y."/>
            <person name="Grigoriev I.V."/>
            <person name="Hibbett D.S."/>
            <person name="Nagy L.G."/>
        </authorList>
    </citation>
    <scope>NUCLEOTIDE SEQUENCE [LARGE SCALE GENOMIC DNA]</scope>
    <source>
        <strain evidence="2 3">SZMC22713</strain>
    </source>
</reference>
<evidence type="ECO:0000313" key="3">
    <source>
        <dbReference type="Proteomes" id="UP000294933"/>
    </source>
</evidence>
<dbReference type="AlphaFoldDB" id="A0A4Y7PPJ6"/>
<evidence type="ECO:0000256" key="1">
    <source>
        <dbReference type="ARBA" id="ARBA00038414"/>
    </source>
</evidence>
<gene>
    <name evidence="2" type="ORF">BD410DRAFT_754926</name>
</gene>
<name>A0A4Y7PPJ6_9AGAM</name>
<dbReference type="STRING" id="50990.A0A4Y7PPJ6"/>
<dbReference type="PANTHER" id="PTHR28047">
    <property type="entry name" value="PROTEIN DCG1"/>
    <property type="match status" value="1"/>
</dbReference>
<dbReference type="Pfam" id="PF01177">
    <property type="entry name" value="Asp_Glu_race"/>
    <property type="match status" value="1"/>
</dbReference>
<protein>
    <recommendedName>
        <fullName evidence="4">DCG1-like protein</fullName>
    </recommendedName>
</protein>
<proteinExistence type="inferred from homology"/>
<dbReference type="PANTHER" id="PTHR28047:SF5">
    <property type="entry name" value="PROTEIN DCG1"/>
    <property type="match status" value="1"/>
</dbReference>
<dbReference type="GO" id="GO:0047661">
    <property type="term" value="F:amino-acid racemase activity"/>
    <property type="evidence" value="ECO:0007669"/>
    <property type="project" value="InterPro"/>
</dbReference>
<dbReference type="InterPro" id="IPR052186">
    <property type="entry name" value="Hydantoin_racemase-like"/>
</dbReference>
<evidence type="ECO:0008006" key="4">
    <source>
        <dbReference type="Google" id="ProtNLM"/>
    </source>
</evidence>
<evidence type="ECO:0000313" key="2">
    <source>
        <dbReference type="EMBL" id="TDL16941.1"/>
    </source>
</evidence>
<keyword evidence="3" id="KW-1185">Reference proteome</keyword>
<organism evidence="2 3">
    <name type="scientific">Rickenella mellea</name>
    <dbReference type="NCBI Taxonomy" id="50990"/>
    <lineage>
        <taxon>Eukaryota</taxon>
        <taxon>Fungi</taxon>
        <taxon>Dikarya</taxon>
        <taxon>Basidiomycota</taxon>
        <taxon>Agaricomycotina</taxon>
        <taxon>Agaricomycetes</taxon>
        <taxon>Hymenochaetales</taxon>
        <taxon>Rickenellaceae</taxon>
        <taxon>Rickenella</taxon>
    </lineage>
</organism>